<dbReference type="EMBL" id="JGZR01000006">
    <property type="protein sequence ID" value="KFJ03706.1"/>
    <property type="molecule type" value="Genomic_DNA"/>
</dbReference>
<evidence type="ECO:0000313" key="11">
    <source>
        <dbReference type="Proteomes" id="UP000029055"/>
    </source>
</evidence>
<dbReference type="PANTHER" id="PTHR43790">
    <property type="entry name" value="CARBOHYDRATE TRANSPORT ATP-BINDING PROTEIN MG119-RELATED"/>
    <property type="match status" value="1"/>
</dbReference>
<evidence type="ECO:0000259" key="9">
    <source>
        <dbReference type="PROSITE" id="PS50893"/>
    </source>
</evidence>
<dbReference type="STRING" id="77635.BISU_0181"/>
<dbReference type="SUPFAM" id="SSF52540">
    <property type="entry name" value="P-loop containing nucleoside triphosphate hydrolases"/>
    <property type="match status" value="2"/>
</dbReference>
<dbReference type="InterPro" id="IPR017871">
    <property type="entry name" value="ABC_transporter-like_CS"/>
</dbReference>
<dbReference type="GO" id="GO:0005524">
    <property type="term" value="F:ATP binding"/>
    <property type="evidence" value="ECO:0007669"/>
    <property type="project" value="UniProtKB-KW"/>
</dbReference>
<dbReference type="RefSeq" id="WP_024463031.1">
    <property type="nucleotide sequence ID" value="NZ_CP062939.1"/>
</dbReference>
<protein>
    <submittedName>
        <fullName evidence="10">D-ribose transporter ATP binding protein</fullName>
        <ecNumber evidence="10">3.6.3.17</ecNumber>
    </submittedName>
</protein>
<dbReference type="GO" id="GO:0016887">
    <property type="term" value="F:ATP hydrolysis activity"/>
    <property type="evidence" value="ECO:0007669"/>
    <property type="project" value="InterPro"/>
</dbReference>
<sequence>MTQLSLVGVSKIFGSSKVVDRVSVAVEPGKVHVLLGENGAGKSTVIKMMSGIYQPDEGRIEIDGKEVRIPNVDAARRFGIAVIHQELNMVPELSIMENLFLGALPTKGGFVDRATMKCKAREALALIGLNEDVSTPMGALGVARQQMVEIAKALMQDASILILDEPTAALTRKECEQLFSIMADLKAKGVGMVFISHHLDEIARVGDVVTVLRDGQYVGTVPASTPESELVKLMVGRSIENQFPRVAGKPSKVMLKVDGLTRGDEINSVSFEVRAGEVVGLAGLVGAGRTEVIRAIFGADSYDSGSVTVDGKAVPKASIARTIAAGVGLVPEDRRDQGLILDASVAENLGLATMIPTSRMGFIDRGGQRKREKETASKLRIRMASIDQRTGALSGGNQQKAVFGKWSMAKVKVLLLDEPTRGVDVGARVEIYELINEVTAKGGAVLMASSDLPEVLGMSDRVLVMSNGHLSGEMPASEATQEKVMALAVSHMQEAAEPEINENKGEH</sequence>
<dbReference type="Pfam" id="PF00005">
    <property type="entry name" value="ABC_tran"/>
    <property type="match status" value="2"/>
</dbReference>
<evidence type="ECO:0000256" key="3">
    <source>
        <dbReference type="ARBA" id="ARBA00022475"/>
    </source>
</evidence>
<dbReference type="InterPro" id="IPR050107">
    <property type="entry name" value="ABC_carbohydrate_import_ATPase"/>
</dbReference>
<keyword evidence="2" id="KW-0813">Transport</keyword>
<feature type="domain" description="ABC transporter" evidence="9">
    <location>
        <begin position="248"/>
        <end position="492"/>
    </location>
</feature>
<evidence type="ECO:0000256" key="5">
    <source>
        <dbReference type="ARBA" id="ARBA00022741"/>
    </source>
</evidence>
<dbReference type="InterPro" id="IPR003439">
    <property type="entry name" value="ABC_transporter-like_ATP-bd"/>
</dbReference>
<dbReference type="InterPro" id="IPR003593">
    <property type="entry name" value="AAA+_ATPase"/>
</dbReference>
<evidence type="ECO:0000256" key="6">
    <source>
        <dbReference type="ARBA" id="ARBA00022840"/>
    </source>
</evidence>
<proteinExistence type="predicted"/>
<evidence type="ECO:0000256" key="1">
    <source>
        <dbReference type="ARBA" id="ARBA00004202"/>
    </source>
</evidence>
<comment type="subcellular location">
    <subcellularLocation>
        <location evidence="1">Cell membrane</location>
        <topology evidence="1">Peripheral membrane protein</topology>
    </subcellularLocation>
</comment>
<keyword evidence="6" id="KW-0067">ATP-binding</keyword>
<keyword evidence="11" id="KW-1185">Reference proteome</keyword>
<organism evidence="10 11">
    <name type="scientific">Bifidobacterium subtile</name>
    <dbReference type="NCBI Taxonomy" id="77635"/>
    <lineage>
        <taxon>Bacteria</taxon>
        <taxon>Bacillati</taxon>
        <taxon>Actinomycetota</taxon>
        <taxon>Actinomycetes</taxon>
        <taxon>Bifidobacteriales</taxon>
        <taxon>Bifidobacteriaceae</taxon>
        <taxon>Bifidobacterium</taxon>
    </lineage>
</organism>
<keyword evidence="5" id="KW-0547">Nucleotide-binding</keyword>
<keyword evidence="3" id="KW-1003">Cell membrane</keyword>
<reference evidence="10 11" key="1">
    <citation type="submission" date="2014-03" db="EMBL/GenBank/DDBJ databases">
        <title>Genomics of Bifidobacteria.</title>
        <authorList>
            <person name="Ventura M."/>
            <person name="Milani C."/>
            <person name="Lugli G.A."/>
        </authorList>
    </citation>
    <scope>NUCLEOTIDE SEQUENCE [LARGE SCALE GENOMIC DNA]</scope>
    <source>
        <strain evidence="10 11">LMG 11597</strain>
    </source>
</reference>
<dbReference type="CDD" id="cd03216">
    <property type="entry name" value="ABC_Carb_Monos_I"/>
    <property type="match status" value="1"/>
</dbReference>
<keyword evidence="4" id="KW-0677">Repeat</keyword>
<evidence type="ECO:0000256" key="7">
    <source>
        <dbReference type="ARBA" id="ARBA00022967"/>
    </source>
</evidence>
<keyword evidence="8" id="KW-0472">Membrane</keyword>
<dbReference type="GO" id="GO:0005886">
    <property type="term" value="C:plasma membrane"/>
    <property type="evidence" value="ECO:0007669"/>
    <property type="project" value="UniProtKB-SubCell"/>
</dbReference>
<name>A0A087E7F5_9BIFI</name>
<dbReference type="InterPro" id="IPR027417">
    <property type="entry name" value="P-loop_NTPase"/>
</dbReference>
<accession>A0A087E7F5</accession>
<dbReference type="PROSITE" id="PS50893">
    <property type="entry name" value="ABC_TRANSPORTER_2"/>
    <property type="match status" value="2"/>
</dbReference>
<dbReference type="AlphaFoldDB" id="A0A087E7F5"/>
<dbReference type="SMART" id="SM00382">
    <property type="entry name" value="AAA"/>
    <property type="match status" value="2"/>
</dbReference>
<dbReference type="FunFam" id="3.40.50.300:FF:000127">
    <property type="entry name" value="Ribose import ATP-binding protein RbsA"/>
    <property type="match status" value="1"/>
</dbReference>
<dbReference type="PROSITE" id="PS00211">
    <property type="entry name" value="ABC_TRANSPORTER_1"/>
    <property type="match status" value="1"/>
</dbReference>
<dbReference type="CDD" id="cd03215">
    <property type="entry name" value="ABC_Carb_Monos_II"/>
    <property type="match status" value="1"/>
</dbReference>
<keyword evidence="10" id="KW-0378">Hydrolase</keyword>
<feature type="domain" description="ABC transporter" evidence="9">
    <location>
        <begin position="4"/>
        <end position="239"/>
    </location>
</feature>
<dbReference type="PANTHER" id="PTHR43790:SF9">
    <property type="entry name" value="GALACTOFURANOSE TRANSPORTER ATP-BINDING PROTEIN YTFR"/>
    <property type="match status" value="1"/>
</dbReference>
<dbReference type="EC" id="3.6.3.17" evidence="10"/>
<dbReference type="OrthoDB" id="39350at2"/>
<gene>
    <name evidence="10" type="ORF">BISU_0181</name>
</gene>
<keyword evidence="7" id="KW-1278">Translocase</keyword>
<evidence type="ECO:0000313" key="10">
    <source>
        <dbReference type="EMBL" id="KFJ03706.1"/>
    </source>
</evidence>
<dbReference type="Proteomes" id="UP000029055">
    <property type="component" value="Unassembled WGS sequence"/>
</dbReference>
<dbReference type="eggNOG" id="COG1129">
    <property type="taxonomic scope" value="Bacteria"/>
</dbReference>
<comment type="caution">
    <text evidence="10">The sequence shown here is derived from an EMBL/GenBank/DDBJ whole genome shotgun (WGS) entry which is preliminary data.</text>
</comment>
<dbReference type="Gene3D" id="3.40.50.300">
    <property type="entry name" value="P-loop containing nucleotide triphosphate hydrolases"/>
    <property type="match status" value="2"/>
</dbReference>
<evidence type="ECO:0000256" key="8">
    <source>
        <dbReference type="ARBA" id="ARBA00023136"/>
    </source>
</evidence>
<evidence type="ECO:0000256" key="2">
    <source>
        <dbReference type="ARBA" id="ARBA00022448"/>
    </source>
</evidence>
<evidence type="ECO:0000256" key="4">
    <source>
        <dbReference type="ARBA" id="ARBA00022737"/>
    </source>
</evidence>